<proteinExistence type="inferred from homology"/>
<dbReference type="PANTHER" id="PTHR12112">
    <property type="entry name" value="BNIP - RELATED"/>
    <property type="match status" value="1"/>
</dbReference>
<dbReference type="InterPro" id="IPR038763">
    <property type="entry name" value="DHH_sf"/>
</dbReference>
<evidence type="ECO:0000313" key="4">
    <source>
        <dbReference type="EMBL" id="OQV25483.1"/>
    </source>
</evidence>
<dbReference type="SUPFAM" id="SSF64182">
    <property type="entry name" value="DHH phosphoesterases"/>
    <property type="match status" value="1"/>
</dbReference>
<sequence length="583" mass="62886">MEKDRKEFVDYLRAVKASVVKNELQKYSTIHIVVGNEACDLDSAVSALTYAFHLTHSSVRSVSRNDGAALIIPLLNIPEDDYSLKTEVVHALQREGVEQADLIFADHLDVAGLSRGQQQPGGAKPPRLTLTLVDHHVPVGSFTGLEGDIQEIIDHHVVVACRDTDFIKKVKQTIEPVGSCATLIAEKVLASSAHGPTNAVLVSLLRQTIIVDTVNFSASAKKTTAKDESVTAALEMADCGGGRVAGQSREEIFVDLTQAKSDISKLSTAQLLKKDLKVLRVAGVQVAVSSIPVLVKEYFCQQQRQQELADRCRAQSVDAAVVLGVSLQGAVSRDILIYSGNAICLEKICEGLQSSAKPDLDLKESADAAFTPLSNQYRYFHQGTASASRKQILPVLADVLHASSTAICRGGAASAVTRKPSSDIPETATPPNSFIAGHGFLTDAHSVFTNVHRKILQLDTGSSHRTGANKNNSALSCQMSNEYSGTATPSNTFADDGPRNLMHNGTSCGGNRMRDVERDELEDRMELLKLRQDDNENNDSESPCDVSRASLSDVDDHNDAMFDMDEDEGVGSRIVSGRVPIKK</sequence>
<dbReference type="GO" id="GO:0004309">
    <property type="term" value="F:exopolyphosphatase activity"/>
    <property type="evidence" value="ECO:0007669"/>
    <property type="project" value="TreeGrafter"/>
</dbReference>
<dbReference type="Proteomes" id="UP000192578">
    <property type="component" value="Unassembled WGS sequence"/>
</dbReference>
<keyword evidence="5" id="KW-1185">Reference proteome</keyword>
<accession>A0A1W0XDC9</accession>
<protein>
    <recommendedName>
        <fullName evidence="3">DHHA2 domain-containing protein</fullName>
    </recommendedName>
</protein>
<feature type="domain" description="DHHA2" evidence="3">
    <location>
        <begin position="253"/>
        <end position="400"/>
    </location>
</feature>
<feature type="region of interest" description="Disordered" evidence="2">
    <location>
        <begin position="480"/>
        <end position="514"/>
    </location>
</feature>
<dbReference type="EMBL" id="MTYJ01000002">
    <property type="protein sequence ID" value="OQV25483.1"/>
    <property type="molecule type" value="Genomic_DNA"/>
</dbReference>
<comment type="caution">
    <text evidence="4">The sequence shown here is derived from an EMBL/GenBank/DDBJ whole genome shotgun (WGS) entry which is preliminary data.</text>
</comment>
<dbReference type="SMART" id="SM01131">
    <property type="entry name" value="DHHA2"/>
    <property type="match status" value="1"/>
</dbReference>
<evidence type="ECO:0000313" key="5">
    <source>
        <dbReference type="Proteomes" id="UP000192578"/>
    </source>
</evidence>
<evidence type="ECO:0000256" key="1">
    <source>
        <dbReference type="ARBA" id="ARBA00010331"/>
    </source>
</evidence>
<feature type="compositionally biased region" description="Polar residues" evidence="2">
    <location>
        <begin position="480"/>
        <end position="493"/>
    </location>
</feature>
<gene>
    <name evidence="4" type="ORF">BV898_00424</name>
</gene>
<organism evidence="4 5">
    <name type="scientific">Hypsibius exemplaris</name>
    <name type="common">Freshwater tardigrade</name>
    <dbReference type="NCBI Taxonomy" id="2072580"/>
    <lineage>
        <taxon>Eukaryota</taxon>
        <taxon>Metazoa</taxon>
        <taxon>Ecdysozoa</taxon>
        <taxon>Tardigrada</taxon>
        <taxon>Eutardigrada</taxon>
        <taxon>Parachela</taxon>
        <taxon>Hypsibioidea</taxon>
        <taxon>Hypsibiidae</taxon>
        <taxon>Hypsibius</taxon>
    </lineage>
</organism>
<dbReference type="InterPro" id="IPR004097">
    <property type="entry name" value="DHHA2"/>
</dbReference>
<dbReference type="Gene3D" id="3.10.310.20">
    <property type="entry name" value="DHHA2 domain"/>
    <property type="match status" value="1"/>
</dbReference>
<reference evidence="5" key="1">
    <citation type="submission" date="2017-01" db="EMBL/GenBank/DDBJ databases">
        <title>Comparative genomics of anhydrobiosis in the tardigrade Hypsibius dujardini.</title>
        <authorList>
            <person name="Yoshida Y."/>
            <person name="Koutsovoulos G."/>
            <person name="Laetsch D."/>
            <person name="Stevens L."/>
            <person name="Kumar S."/>
            <person name="Horikawa D."/>
            <person name="Ishino K."/>
            <person name="Komine S."/>
            <person name="Tomita M."/>
            <person name="Blaxter M."/>
            <person name="Arakawa K."/>
        </authorList>
    </citation>
    <scope>NUCLEOTIDE SEQUENCE [LARGE SCALE GENOMIC DNA]</scope>
    <source>
        <strain evidence="5">Z151</strain>
    </source>
</reference>
<name>A0A1W0XDC9_HYPEX</name>
<dbReference type="GO" id="GO:0005737">
    <property type="term" value="C:cytoplasm"/>
    <property type="evidence" value="ECO:0007669"/>
    <property type="project" value="InterPro"/>
</dbReference>
<feature type="region of interest" description="Disordered" evidence="2">
    <location>
        <begin position="529"/>
        <end position="583"/>
    </location>
</feature>
<dbReference type="Gene3D" id="3.90.1640.10">
    <property type="entry name" value="inorganic pyrophosphatase (n-terminal core)"/>
    <property type="match status" value="1"/>
</dbReference>
<comment type="similarity">
    <text evidence="1">Belongs to the PPase class C family. Prune subfamily.</text>
</comment>
<evidence type="ECO:0000259" key="3">
    <source>
        <dbReference type="SMART" id="SM01131"/>
    </source>
</evidence>
<dbReference type="Pfam" id="PF02833">
    <property type="entry name" value="DHHA2"/>
    <property type="match status" value="1"/>
</dbReference>
<dbReference type="InterPro" id="IPR038222">
    <property type="entry name" value="DHHA2_dom_sf"/>
</dbReference>
<evidence type="ECO:0000256" key="2">
    <source>
        <dbReference type="SAM" id="MobiDB-lite"/>
    </source>
</evidence>
<dbReference type="AlphaFoldDB" id="A0A1W0XDC9"/>
<dbReference type="PANTHER" id="PTHR12112:SF39">
    <property type="entry name" value="EG:152A3.5 PROTEIN (FBGN0003116_PN PROTEIN)"/>
    <property type="match status" value="1"/>
</dbReference>
<dbReference type="OrthoDB" id="374045at2759"/>